<accession>A0A7M1STJ5</accession>
<dbReference type="GO" id="GO:0046556">
    <property type="term" value="F:alpha-L-arabinofuranosidase activity"/>
    <property type="evidence" value="ECO:0007669"/>
    <property type="project" value="UniProtKB-EC"/>
</dbReference>
<keyword evidence="7" id="KW-0326">Glycosidase</keyword>
<evidence type="ECO:0000256" key="1">
    <source>
        <dbReference type="ARBA" id="ARBA00001462"/>
    </source>
</evidence>
<dbReference type="SMART" id="SM00813">
    <property type="entry name" value="Alpha-L-AF_C"/>
    <property type="match status" value="1"/>
</dbReference>
<evidence type="ECO:0000259" key="9">
    <source>
        <dbReference type="SMART" id="SM00813"/>
    </source>
</evidence>
<keyword evidence="5" id="KW-0378">Hydrolase</keyword>
<dbReference type="PANTHER" id="PTHR43576:SF3">
    <property type="entry name" value="ALPHA-L-ARABINOFURANOSIDASE C"/>
    <property type="match status" value="1"/>
</dbReference>
<evidence type="ECO:0000256" key="7">
    <source>
        <dbReference type="ARBA" id="ARBA00023295"/>
    </source>
</evidence>
<dbReference type="GO" id="GO:0000272">
    <property type="term" value="P:polysaccharide catabolic process"/>
    <property type="evidence" value="ECO:0007669"/>
    <property type="project" value="TreeGrafter"/>
</dbReference>
<reference evidence="10 11" key="1">
    <citation type="submission" date="2020-10" db="EMBL/GenBank/DDBJ databases">
        <title>Haloactinobacterium sp. RN3S43, a bacterium isolated from saline soil.</title>
        <authorList>
            <person name="Sun J.-Q."/>
        </authorList>
    </citation>
    <scope>NUCLEOTIDE SEQUENCE [LARGE SCALE GENOMIC DNA]</scope>
    <source>
        <strain evidence="10 11">RN3S43</strain>
    </source>
</reference>
<dbReference type="GO" id="GO:0046373">
    <property type="term" value="P:L-arabinose metabolic process"/>
    <property type="evidence" value="ECO:0007669"/>
    <property type="project" value="InterPro"/>
</dbReference>
<dbReference type="Pfam" id="PF06964">
    <property type="entry name" value="Alpha-L-AF_C"/>
    <property type="match status" value="1"/>
</dbReference>
<evidence type="ECO:0000313" key="11">
    <source>
        <dbReference type="Proteomes" id="UP000593758"/>
    </source>
</evidence>
<dbReference type="EC" id="3.2.1.55" evidence="4"/>
<evidence type="ECO:0000256" key="2">
    <source>
        <dbReference type="ARBA" id="ARBA00007186"/>
    </source>
</evidence>
<dbReference type="Gene3D" id="3.20.20.80">
    <property type="entry name" value="Glycosidases"/>
    <property type="match status" value="1"/>
</dbReference>
<dbReference type="RefSeq" id="WP_193497562.1">
    <property type="nucleotide sequence ID" value="NZ_CP063169.1"/>
</dbReference>
<name>A0A7M1STJ5_9MICO</name>
<dbReference type="PANTHER" id="PTHR43576">
    <property type="entry name" value="ALPHA-L-ARABINOFURANOSIDASE C-RELATED"/>
    <property type="match status" value="1"/>
</dbReference>
<dbReference type="Gene3D" id="2.60.40.1180">
    <property type="entry name" value="Golgi alpha-mannosidase II"/>
    <property type="match status" value="1"/>
</dbReference>
<organism evidence="10 11">
    <name type="scientific">Ruania alkalisoli</name>
    <dbReference type="NCBI Taxonomy" id="2779775"/>
    <lineage>
        <taxon>Bacteria</taxon>
        <taxon>Bacillati</taxon>
        <taxon>Actinomycetota</taxon>
        <taxon>Actinomycetes</taxon>
        <taxon>Micrococcales</taxon>
        <taxon>Ruaniaceae</taxon>
        <taxon>Ruania</taxon>
    </lineage>
</organism>
<proteinExistence type="inferred from homology"/>
<evidence type="ECO:0000256" key="8">
    <source>
        <dbReference type="SAM" id="MobiDB-lite"/>
    </source>
</evidence>
<feature type="region of interest" description="Disordered" evidence="8">
    <location>
        <begin position="461"/>
        <end position="480"/>
    </location>
</feature>
<dbReference type="Proteomes" id="UP000593758">
    <property type="component" value="Chromosome"/>
</dbReference>
<dbReference type="InterPro" id="IPR017853">
    <property type="entry name" value="GH"/>
</dbReference>
<dbReference type="KEGG" id="halt:IM660_00790"/>
<keyword evidence="6" id="KW-0119">Carbohydrate metabolism</keyword>
<feature type="compositionally biased region" description="Polar residues" evidence="8">
    <location>
        <begin position="462"/>
        <end position="471"/>
    </location>
</feature>
<sequence length="515" mass="56490">MTATARALVDPSFSLGEIDPRVYGSFVEHMGRCVYDGIYDPDHPTADEDGFRGDVADLVRELGPTILRYPGGNFVSGYRWEDGVGPRADRPVRRDLAWKSIEPNLVGTNEFLRYCQRVAAEPMMAVNLGTRGIEAATALVEYTTLAEGSYWSDLRRSHGVAEPWDVRVWCLGNEMDGPWQLGHKTAYEYGRLAAETAVALRRVNPEIELVACGTSKPVMPTFATWEAQVLEQCYSHVDYMSMHMYVDPDLADDVPTLLASGLEIDAYIDSVIAASDFARAAGKHSRPMPLSFDEWNVWYNSRPREIGVWPSAPELIGDIYSMADALVVGSFINSILRHSDRVRMACLAQLVNVIAPIRTEPGGGQAWRQSSFYPFALASRFGRGESLRVGLQAGRHDTARHEDVPDLDVAAVRDPASGTLTFFVINRDLSNTIPLELALGGFTGFEAGARIEHTVLTGPSAAATNSASQPDTVVPRAGRSGRWSGEAIAIEPLSWNMIRLHTATVGNTQSTSIHM</sequence>
<comment type="catalytic activity">
    <reaction evidence="1">
        <text>Hydrolysis of terminal non-reducing alpha-L-arabinofuranoside residues in alpha-L-arabinosides.</text>
        <dbReference type="EC" id="3.2.1.55"/>
    </reaction>
</comment>
<keyword evidence="11" id="KW-1185">Reference proteome</keyword>
<evidence type="ECO:0000256" key="5">
    <source>
        <dbReference type="ARBA" id="ARBA00022801"/>
    </source>
</evidence>
<protein>
    <recommendedName>
        <fullName evidence="4">non-reducing end alpha-L-arabinofuranosidase</fullName>
        <ecNumber evidence="4">3.2.1.55</ecNumber>
    </recommendedName>
</protein>
<dbReference type="InterPro" id="IPR013780">
    <property type="entry name" value="Glyco_hydro_b"/>
</dbReference>
<evidence type="ECO:0000256" key="6">
    <source>
        <dbReference type="ARBA" id="ARBA00023277"/>
    </source>
</evidence>
<dbReference type="InterPro" id="IPR010720">
    <property type="entry name" value="Alpha-L-AF_C"/>
</dbReference>
<dbReference type="Pfam" id="PF22848">
    <property type="entry name" value="ASD1_dom"/>
    <property type="match status" value="1"/>
</dbReference>
<feature type="domain" description="Alpha-L-arabinofuranosidase C-terminal" evidence="9">
    <location>
        <begin position="293"/>
        <end position="494"/>
    </location>
</feature>
<dbReference type="SUPFAM" id="SSF51445">
    <property type="entry name" value="(Trans)glycosidases"/>
    <property type="match status" value="1"/>
</dbReference>
<evidence type="ECO:0000256" key="3">
    <source>
        <dbReference type="ARBA" id="ARBA00011165"/>
    </source>
</evidence>
<dbReference type="AlphaFoldDB" id="A0A7M1STJ5"/>
<evidence type="ECO:0000256" key="4">
    <source>
        <dbReference type="ARBA" id="ARBA00012670"/>
    </source>
</evidence>
<dbReference type="EMBL" id="CP063169">
    <property type="protein sequence ID" value="QOR70890.1"/>
    <property type="molecule type" value="Genomic_DNA"/>
</dbReference>
<gene>
    <name evidence="10" type="ORF">IM660_00790</name>
</gene>
<comment type="subunit">
    <text evidence="3">Homohexamer; trimer of dimers.</text>
</comment>
<dbReference type="SUPFAM" id="SSF51011">
    <property type="entry name" value="Glycosyl hydrolase domain"/>
    <property type="match status" value="1"/>
</dbReference>
<evidence type="ECO:0000313" key="10">
    <source>
        <dbReference type="EMBL" id="QOR70890.1"/>
    </source>
</evidence>
<comment type="similarity">
    <text evidence="2">Belongs to the glycosyl hydrolase 51 family.</text>
</comment>
<dbReference type="InterPro" id="IPR055235">
    <property type="entry name" value="ASD1_cat"/>
</dbReference>